<dbReference type="AlphaFoldDB" id="A0A059FHE7"/>
<dbReference type="STRING" id="1280950.HJO_13911"/>
<evidence type="ECO:0000313" key="2">
    <source>
        <dbReference type="EMBL" id="KCZ90050.1"/>
    </source>
</evidence>
<proteinExistence type="predicted"/>
<comment type="caution">
    <text evidence="2">The sequence shown here is derived from an EMBL/GenBank/DDBJ whole genome shotgun (WGS) entry which is preliminary data.</text>
</comment>
<dbReference type="Proteomes" id="UP000025171">
    <property type="component" value="Unassembled WGS sequence"/>
</dbReference>
<keyword evidence="1" id="KW-0812">Transmembrane</keyword>
<evidence type="ECO:0000313" key="3">
    <source>
        <dbReference type="Proteomes" id="UP000025171"/>
    </source>
</evidence>
<evidence type="ECO:0000256" key="1">
    <source>
        <dbReference type="SAM" id="Phobius"/>
    </source>
</evidence>
<gene>
    <name evidence="2" type="ORF">HJO_13911</name>
</gene>
<feature type="transmembrane region" description="Helical" evidence="1">
    <location>
        <begin position="33"/>
        <end position="54"/>
    </location>
</feature>
<keyword evidence="1" id="KW-0472">Membrane</keyword>
<sequence length="224" mass="24193">MDAVKHHDPASLWVPRRQMTLAQARKRSEIVRILRVLFMAGAAISIGFFVGYLIKSAITRDAVPVEISGDAVITMLNPRFAGRDSTGQSFTITAASARRKPLLDNAVDLVNPVLRDAAGSEVRAPRGMYDRDAGILELYDDVHISDMSGYSFSTAGARVHVGKDWVEGLSPLQGKGPLGDIKSDSYEILEGGNRVVFEGNVKTVIYPVQPDAPETVEGDADGNP</sequence>
<dbReference type="RefSeq" id="WP_051618631.1">
    <property type="nucleotide sequence ID" value="NZ_ARYK01000007.1"/>
</dbReference>
<evidence type="ECO:0008006" key="4">
    <source>
        <dbReference type="Google" id="ProtNLM"/>
    </source>
</evidence>
<reference evidence="2 3" key="1">
    <citation type="journal article" date="2014" name="Antonie Van Leeuwenhoek">
        <title>Hyphomonas beringensis sp. nov. and Hyphomonas chukchiensis sp. nov., isolated from surface seawater of the Bering Sea and Chukchi Sea.</title>
        <authorList>
            <person name="Li C."/>
            <person name="Lai Q."/>
            <person name="Li G."/>
            <person name="Dong C."/>
            <person name="Wang J."/>
            <person name="Liao Y."/>
            <person name="Shao Z."/>
        </authorList>
    </citation>
    <scope>NUCLEOTIDE SEQUENCE [LARGE SCALE GENOMIC DNA]</scope>
    <source>
        <strain evidence="2 3">MHS-2</strain>
    </source>
</reference>
<dbReference type="PATRIC" id="fig|1280950.3.peg.2796"/>
<protein>
    <recommendedName>
        <fullName evidence="4">Lipopolysaccharide export system protein LptC</fullName>
    </recommendedName>
</protein>
<accession>A0A059FHE7</accession>
<dbReference type="EMBL" id="ARYK01000007">
    <property type="protein sequence ID" value="KCZ90050.1"/>
    <property type="molecule type" value="Genomic_DNA"/>
</dbReference>
<organism evidence="2 3">
    <name type="scientific">Hyphomonas johnsonii MHS-2</name>
    <dbReference type="NCBI Taxonomy" id="1280950"/>
    <lineage>
        <taxon>Bacteria</taxon>
        <taxon>Pseudomonadati</taxon>
        <taxon>Pseudomonadota</taxon>
        <taxon>Alphaproteobacteria</taxon>
        <taxon>Hyphomonadales</taxon>
        <taxon>Hyphomonadaceae</taxon>
        <taxon>Hyphomonas</taxon>
    </lineage>
</organism>
<name>A0A059FHE7_9PROT</name>
<keyword evidence="1" id="KW-1133">Transmembrane helix</keyword>
<keyword evidence="3" id="KW-1185">Reference proteome</keyword>
<dbReference type="OrthoDB" id="7202252at2"/>
<dbReference type="eggNOG" id="COG5375">
    <property type="taxonomic scope" value="Bacteria"/>
</dbReference>